<dbReference type="PANTHER" id="PTHR11695">
    <property type="entry name" value="ALCOHOL DEHYDROGENASE RELATED"/>
    <property type="match status" value="1"/>
</dbReference>
<evidence type="ECO:0000256" key="1">
    <source>
        <dbReference type="ARBA" id="ARBA00023002"/>
    </source>
</evidence>
<dbReference type="CDD" id="cd08267">
    <property type="entry name" value="MDR1"/>
    <property type="match status" value="1"/>
</dbReference>
<dbReference type="InterPro" id="IPR011032">
    <property type="entry name" value="GroES-like_sf"/>
</dbReference>
<dbReference type="SUPFAM" id="SSF50129">
    <property type="entry name" value="GroES-like"/>
    <property type="match status" value="1"/>
</dbReference>
<keyword evidence="1" id="KW-0560">Oxidoreductase</keyword>
<proteinExistence type="predicted"/>
<dbReference type="Pfam" id="PF13602">
    <property type="entry name" value="ADH_zinc_N_2"/>
    <property type="match status" value="1"/>
</dbReference>
<dbReference type="Gene3D" id="3.40.50.720">
    <property type="entry name" value="NAD(P)-binding Rossmann-like Domain"/>
    <property type="match status" value="1"/>
</dbReference>
<dbReference type="Gene3D" id="3.90.180.10">
    <property type="entry name" value="Medium-chain alcohol dehydrogenases, catalytic domain"/>
    <property type="match status" value="1"/>
</dbReference>
<dbReference type="InterPro" id="IPR002364">
    <property type="entry name" value="Quin_OxRdtase/zeta-crystal_CS"/>
</dbReference>
<dbReference type="EMBL" id="JACHBQ010000001">
    <property type="protein sequence ID" value="MBB5639950.1"/>
    <property type="molecule type" value="Genomic_DNA"/>
</dbReference>
<dbReference type="InterPro" id="IPR020843">
    <property type="entry name" value="ER"/>
</dbReference>
<accession>A0A7W8ZU47</accession>
<dbReference type="RefSeq" id="WP_236628938.1">
    <property type="nucleotide sequence ID" value="NZ_JACHBQ010000001.1"/>
</dbReference>
<dbReference type="Proteomes" id="UP000561726">
    <property type="component" value="Unassembled WGS sequence"/>
</dbReference>
<comment type="caution">
    <text evidence="3">The sequence shown here is derived from an EMBL/GenBank/DDBJ whole genome shotgun (WGS) entry which is preliminary data.</text>
</comment>
<dbReference type="InterPro" id="IPR013154">
    <property type="entry name" value="ADH-like_N"/>
</dbReference>
<feature type="domain" description="Enoyl reductase (ER)" evidence="2">
    <location>
        <begin position="20"/>
        <end position="329"/>
    </location>
</feature>
<sequence length="331" mass="34921">MSTHVSTATTMHAIVQHGYGHHAVSAERIARPTPGEGEVLIRVRAASVNHADGVFVTGRPYIARLAFGLRTPRIKVRGRDVAGIVEAVGAGVTQFAAGDEVYGEVDTGSFAEYVATPQTTVARKPSNLTFEQAAAVPVAGRAALHGLRDGGQIRPGQRVLINGASGGVGSFAVQIAKAWGTEVTAVCSAANADQARSLGADHVLDYASEDFTRSTQRYDVVLDNIGNHTVQACRRALTPAGTLVLSSGTGGRVFGPLPLMVWGLLQSLFATQTVRAFVTAPVQPSLDVLRDLIESGQITPTIERTYPLGETPDALRHFEEGHARAKIVIMA</sequence>
<protein>
    <submittedName>
        <fullName evidence="3">NADPH:quinone reductase-like Zn-dependent oxidoreductase</fullName>
    </submittedName>
</protein>
<dbReference type="GO" id="GO:0016491">
    <property type="term" value="F:oxidoreductase activity"/>
    <property type="evidence" value="ECO:0007669"/>
    <property type="project" value="UniProtKB-KW"/>
</dbReference>
<evidence type="ECO:0000313" key="3">
    <source>
        <dbReference type="EMBL" id="MBB5639950.1"/>
    </source>
</evidence>
<name>A0A7W8ZU47_9MICO</name>
<dbReference type="GO" id="GO:0008270">
    <property type="term" value="F:zinc ion binding"/>
    <property type="evidence" value="ECO:0007669"/>
    <property type="project" value="InterPro"/>
</dbReference>
<dbReference type="InterPro" id="IPR036291">
    <property type="entry name" value="NAD(P)-bd_dom_sf"/>
</dbReference>
<organism evidence="3 4">
    <name type="scientific">Cryobacterium roopkundense</name>
    <dbReference type="NCBI Taxonomy" id="1001240"/>
    <lineage>
        <taxon>Bacteria</taxon>
        <taxon>Bacillati</taxon>
        <taxon>Actinomycetota</taxon>
        <taxon>Actinomycetes</taxon>
        <taxon>Micrococcales</taxon>
        <taxon>Microbacteriaceae</taxon>
        <taxon>Cryobacterium</taxon>
    </lineage>
</organism>
<dbReference type="SUPFAM" id="SSF51735">
    <property type="entry name" value="NAD(P)-binding Rossmann-fold domains"/>
    <property type="match status" value="1"/>
</dbReference>
<dbReference type="PANTHER" id="PTHR11695:SF294">
    <property type="entry name" value="RETICULON-4-INTERACTING PROTEIN 1, MITOCHONDRIAL"/>
    <property type="match status" value="1"/>
</dbReference>
<dbReference type="SMART" id="SM00829">
    <property type="entry name" value="PKS_ER"/>
    <property type="match status" value="1"/>
</dbReference>
<dbReference type="InterPro" id="IPR050700">
    <property type="entry name" value="YIM1/Zinc_Alcohol_DH_Fams"/>
</dbReference>
<evidence type="ECO:0000259" key="2">
    <source>
        <dbReference type="SMART" id="SM00829"/>
    </source>
</evidence>
<dbReference type="AlphaFoldDB" id="A0A7W8ZU47"/>
<gene>
    <name evidence="3" type="ORF">BJ997_000498</name>
</gene>
<reference evidence="3 4" key="1">
    <citation type="submission" date="2020-08" db="EMBL/GenBank/DDBJ databases">
        <title>Sequencing the genomes of 1000 actinobacteria strains.</title>
        <authorList>
            <person name="Klenk H.-P."/>
        </authorList>
    </citation>
    <scope>NUCLEOTIDE SEQUENCE [LARGE SCALE GENOMIC DNA]</scope>
    <source>
        <strain evidence="3 4">DSM 21065</strain>
    </source>
</reference>
<evidence type="ECO:0000313" key="4">
    <source>
        <dbReference type="Proteomes" id="UP000561726"/>
    </source>
</evidence>
<dbReference type="PROSITE" id="PS01162">
    <property type="entry name" value="QOR_ZETA_CRYSTAL"/>
    <property type="match status" value="1"/>
</dbReference>
<dbReference type="Pfam" id="PF08240">
    <property type="entry name" value="ADH_N"/>
    <property type="match status" value="1"/>
</dbReference>